<feature type="signal peptide" evidence="1">
    <location>
        <begin position="1"/>
        <end position="20"/>
    </location>
</feature>
<keyword evidence="1" id="KW-0732">Signal</keyword>
<sequence>MSRLLYTFFLFVLSFAVASSSLSSNDLHPIEERCCFYTSAKKTRMSCDFPCDIKWPVYDTNNMPIVD</sequence>
<dbReference type="EMBL" id="JAUCMV010000001">
    <property type="protein sequence ID" value="KAK0429045.1"/>
    <property type="molecule type" value="Genomic_DNA"/>
</dbReference>
<accession>A0AA39ISH6</accession>
<evidence type="ECO:0000256" key="1">
    <source>
        <dbReference type="SAM" id="SignalP"/>
    </source>
</evidence>
<evidence type="ECO:0000313" key="3">
    <source>
        <dbReference type="Proteomes" id="UP001175271"/>
    </source>
</evidence>
<dbReference type="AlphaFoldDB" id="A0AA39ISH6"/>
<gene>
    <name evidence="2" type="ORF">QR680_011156</name>
</gene>
<name>A0AA39ISH6_9BILA</name>
<comment type="caution">
    <text evidence="2">The sequence shown here is derived from an EMBL/GenBank/DDBJ whole genome shotgun (WGS) entry which is preliminary data.</text>
</comment>
<feature type="chain" id="PRO_5041329546" evidence="1">
    <location>
        <begin position="21"/>
        <end position="67"/>
    </location>
</feature>
<dbReference type="Proteomes" id="UP001175271">
    <property type="component" value="Unassembled WGS sequence"/>
</dbReference>
<organism evidence="2 3">
    <name type="scientific">Steinernema hermaphroditum</name>
    <dbReference type="NCBI Taxonomy" id="289476"/>
    <lineage>
        <taxon>Eukaryota</taxon>
        <taxon>Metazoa</taxon>
        <taxon>Ecdysozoa</taxon>
        <taxon>Nematoda</taxon>
        <taxon>Chromadorea</taxon>
        <taxon>Rhabditida</taxon>
        <taxon>Tylenchina</taxon>
        <taxon>Panagrolaimomorpha</taxon>
        <taxon>Strongyloidoidea</taxon>
        <taxon>Steinernematidae</taxon>
        <taxon>Steinernema</taxon>
    </lineage>
</organism>
<protein>
    <submittedName>
        <fullName evidence="2">Uncharacterized protein</fullName>
    </submittedName>
</protein>
<keyword evidence="3" id="KW-1185">Reference proteome</keyword>
<proteinExistence type="predicted"/>
<reference evidence="2" key="1">
    <citation type="submission" date="2023-06" db="EMBL/GenBank/DDBJ databases">
        <title>Genomic analysis of the entomopathogenic nematode Steinernema hermaphroditum.</title>
        <authorList>
            <person name="Schwarz E.M."/>
            <person name="Heppert J.K."/>
            <person name="Baniya A."/>
            <person name="Schwartz H.T."/>
            <person name="Tan C.-H."/>
            <person name="Antoshechkin I."/>
            <person name="Sternberg P.W."/>
            <person name="Goodrich-Blair H."/>
            <person name="Dillman A.R."/>
        </authorList>
    </citation>
    <scope>NUCLEOTIDE SEQUENCE</scope>
    <source>
        <strain evidence="2">PS9179</strain>
        <tissue evidence="2">Whole animal</tissue>
    </source>
</reference>
<evidence type="ECO:0000313" key="2">
    <source>
        <dbReference type="EMBL" id="KAK0429045.1"/>
    </source>
</evidence>